<organism evidence="2 3">
    <name type="scientific">Purpureocillium lavendulum</name>
    <dbReference type="NCBI Taxonomy" id="1247861"/>
    <lineage>
        <taxon>Eukaryota</taxon>
        <taxon>Fungi</taxon>
        <taxon>Dikarya</taxon>
        <taxon>Ascomycota</taxon>
        <taxon>Pezizomycotina</taxon>
        <taxon>Sordariomycetes</taxon>
        <taxon>Hypocreomycetidae</taxon>
        <taxon>Hypocreales</taxon>
        <taxon>Ophiocordycipitaceae</taxon>
        <taxon>Purpureocillium</taxon>
    </lineage>
</organism>
<feature type="region of interest" description="Disordered" evidence="1">
    <location>
        <begin position="278"/>
        <end position="442"/>
    </location>
</feature>
<feature type="compositionally biased region" description="Acidic residues" evidence="1">
    <location>
        <begin position="1646"/>
        <end position="1657"/>
    </location>
</feature>
<dbReference type="EMBL" id="JAQHRD010000017">
    <property type="protein sequence ID" value="KAJ6436774.1"/>
    <property type="molecule type" value="Genomic_DNA"/>
</dbReference>
<protein>
    <submittedName>
        <fullName evidence="2">Reverse transcriptase</fullName>
    </submittedName>
</protein>
<feature type="compositionally biased region" description="Basic and acidic residues" evidence="1">
    <location>
        <begin position="84"/>
        <end position="107"/>
    </location>
</feature>
<keyword evidence="2" id="KW-0808">Transferase</keyword>
<sequence length="1668" mass="186917">MWAKANTAAGQTVEQRADAYGQVIERGTMDPKPPSQDDRNDERRRDERRSEQMRARALRKPHIQRMRQARLDGGALKSSTTRVASDRDGAGGHDRTRRDTTRDEARQHRPRAAGPATLHTDAGQRRPSSLHRPGKSATSLKRSIPDDFILRTKDAEKRRPDVVVEIAAREAEDSEGDDTTRPPNTLPREKPRSSGRAEAVTASTLRTHGKSADQEPVYISDGSSTASSIAACPGQPRDDGAMANVVPHRSPAKQRVAQRVASLTPSMASHGTRFWSVDRLSSPIPIAEPDDVDQLQEERIEGEERIEEEEPMEEEEAKGEEPIEGEEPGAEQQLLDEELFEAGLCSDRDTEEELLAQDLLPERESDGALASEAPIDDSPDTFQAPGSDDSVFESDVEVGLSPPTRSPVIHVRDDSPPPPSVTQFSSLSSPTGSRPASAGGDSFSGISLDSSVFEPSSTCHTDGTLKHYLDAISDQHTRGGSDYLEAQGEVYQQVIRDFFDVECNCKDPCEAKEPDNGHTVEERVAQLQQSLPPLQKIFGEDASYDPSAHFNQWKRFLSHQPTEPLSFRKTQEALPQRSVTVERQWDIDSVWIGATDLAAIRAPNDFRLAFLPHFSHNLATDQIIQPHGLDLANTRHIPLGTFSTPRVQFRVYLFFPTSTRSSGQSNALSLDRQKDLYDKIIIPAAHEAEIPGSFDKVYAMSRSYQEKPGAGRWSGDDESRAYQLSYTIPAEDLPQFWQSIVAKASQVRIPNRRGEPSTYFNNPRIMMQAHDLKNTFGRPSLNETLSLFEWTTLAYIDPDKVDMRSCWIDVGARDFVASAGSRELRHSEPFTLLWKSDCMETAHKRLLGAARGSSLSATHYRSFLLRDAGNLTSTVRRTKTPNVGHPASLQTGIARAKAYAAVKEEVGAMFSSYGIFSSAFLPLLALDEDMMRDLASVSKRDCGYETRVNRQSLHKAWEANKRHVRTVANPKTLRNYSLRKEVTFRLDAVLTMWSRGAFDPDANPHTGPMSRVIAMQAEAGEPHYPFWLVPSRHFNALVATQAARLVVPLDHLFKEASPSPSSVLHNPADGPIRRILAFYTAQLLCRLLVHSLSSQRRVYYDKWLWLSRWRAKIKGGGYYERLGLGLDAPISASGMLWIPSHLLDWQGGHLALATLTGVYMPRSPLQARLASQTNVQALTTSKVAVEFFVKEWHRDAKLAFKKGQKKEGLTIANRIIRLCAEEIARAYHQHMLGKLDRFWELARQGHDGKKLAVKLPVLKRAQESAAAEVGKIVTAQTIWEIYSEAWTLYATALQLEGTDNGPTMPSELPCWMKARKHYLPPDDGWSEYVFGHLFGRAKEPAWNGRSHFLQVYRSFKSLWAPISGSAGQFDNRLKRIIGTFILVTFNSNNTKEVGTNHYQTAWHYGKPTFFQVQFRAPYFSPPQDSLYLHLDAVYKGPELPGGLAPDAAPRVLTADKFQQLERAVHQDWVRLMDPAIESASEEERIKHCRRALRHMILLAGPTWAADKKVDHVVPWRRGKDDFFRLPVEAAKSLREGADDLLCEPTIFLPTRHSIMKLARRIESFSGLSAEVKQCIKWVRRRLNNGGNQYDIRSHLEARNKATEVTRQSPSLLGQFLSQTEPPQRCIQPGESDELETDSDSGWFGSESEEEEVPESDDLASLVYDSTIE</sequence>
<evidence type="ECO:0000313" key="3">
    <source>
        <dbReference type="Proteomes" id="UP001163105"/>
    </source>
</evidence>
<feature type="compositionally biased region" description="Polar residues" evidence="1">
    <location>
        <begin position="421"/>
        <end position="434"/>
    </location>
</feature>
<keyword evidence="2" id="KW-0695">RNA-directed DNA polymerase</keyword>
<reference evidence="2" key="1">
    <citation type="submission" date="2023-01" db="EMBL/GenBank/DDBJ databases">
        <title>The growth and conidiation of Purpureocillium lavendulum are regulated by nitrogen source and histone H3K14 acetylation.</title>
        <authorList>
            <person name="Tang P."/>
            <person name="Han J."/>
            <person name="Zhang C."/>
            <person name="Tang P."/>
            <person name="Qi F."/>
            <person name="Zhang K."/>
            <person name="Liang L."/>
        </authorList>
    </citation>
    <scope>NUCLEOTIDE SEQUENCE</scope>
    <source>
        <strain evidence="2">YMF1.00683</strain>
    </source>
</reference>
<comment type="caution">
    <text evidence="2">The sequence shown here is derived from an EMBL/GenBank/DDBJ whole genome shotgun (WGS) entry which is preliminary data.</text>
</comment>
<feature type="compositionally biased region" description="Acidic residues" evidence="1">
    <location>
        <begin position="304"/>
        <end position="340"/>
    </location>
</feature>
<proteinExistence type="predicted"/>
<name>A0AB34FDN2_9HYPO</name>
<dbReference type="GO" id="GO:0003964">
    <property type="term" value="F:RNA-directed DNA polymerase activity"/>
    <property type="evidence" value="ECO:0007669"/>
    <property type="project" value="UniProtKB-KW"/>
</dbReference>
<dbReference type="Proteomes" id="UP001163105">
    <property type="component" value="Unassembled WGS sequence"/>
</dbReference>
<accession>A0AB34FDN2</accession>
<feature type="region of interest" description="Disordered" evidence="1">
    <location>
        <begin position="1618"/>
        <end position="1668"/>
    </location>
</feature>
<keyword evidence="2" id="KW-0548">Nucleotidyltransferase</keyword>
<keyword evidence="3" id="KW-1185">Reference proteome</keyword>
<feature type="region of interest" description="Disordered" evidence="1">
    <location>
        <begin position="1"/>
        <end position="255"/>
    </location>
</feature>
<evidence type="ECO:0000256" key="1">
    <source>
        <dbReference type="SAM" id="MobiDB-lite"/>
    </source>
</evidence>
<gene>
    <name evidence="2" type="ORF">O9K51_10742</name>
</gene>
<feature type="compositionally biased region" description="Basic residues" evidence="1">
    <location>
        <begin position="56"/>
        <end position="68"/>
    </location>
</feature>
<feature type="compositionally biased region" description="Basic and acidic residues" evidence="1">
    <location>
        <begin position="143"/>
        <end position="171"/>
    </location>
</feature>
<evidence type="ECO:0000313" key="2">
    <source>
        <dbReference type="EMBL" id="KAJ6436774.1"/>
    </source>
</evidence>
<feature type="compositionally biased region" description="Basic and acidic residues" evidence="1">
    <location>
        <begin position="35"/>
        <end position="54"/>
    </location>
</feature>